<evidence type="ECO:0000256" key="3">
    <source>
        <dbReference type="ARBA" id="ARBA00006958"/>
    </source>
</evidence>
<keyword evidence="11" id="KW-1185">Reference proteome</keyword>
<dbReference type="GO" id="GO:0046872">
    <property type="term" value="F:metal ion binding"/>
    <property type="evidence" value="ECO:0007669"/>
    <property type="project" value="UniProtKB-KW"/>
</dbReference>
<sequence length="461" mass="53896">MFIFFSVPENHDWELNEAFLQVAGNPLSELEEIMFPLLQQHLIELDLEDEIILEVFYPQNNRTIDWRAALPRMQYLRGLEDPYFLKHFRMDKAIFQNLTVMGNHLTDKGRLIRLRTEIDKCLLMALWILSTLDTFRSTGIQFGVSRGVVHFHYVLVIEALRELAPKYIKWPSLVERQRISQSIEARTGYLGIIGAIDGTLIKITAPRIQKGRYFDRHQSYSINVQAVCDDNLLFRDVYIGEPGSVHDIRVFERSPLNDMFLERNDLISADEHLVGDCGYELRRKLLMPFRDNGVLTQRQRLFNYVHSSIRMCVERSFGRLKGKFRRLFYLYTKKFVYLIDHILSSFVLHNFVLLEGRESASFNTLTLPTVFDGGTFMQPDRHNHLLLDEDEDEDELGDEDEFEEEENEDDIMDGEQDEEQDRAAGGRAGMLHPLLAQSKIDGYRKREDISQLLVQLVNEDH</sequence>
<dbReference type="GO" id="GO:0004518">
    <property type="term" value="F:nuclease activity"/>
    <property type="evidence" value="ECO:0007669"/>
    <property type="project" value="UniProtKB-KW"/>
</dbReference>
<accession>A0AAE1LLN8</accession>
<dbReference type="AlphaFoldDB" id="A0AAE1LLN8"/>
<feature type="region of interest" description="Disordered" evidence="8">
    <location>
        <begin position="387"/>
        <end position="430"/>
    </location>
</feature>
<dbReference type="EMBL" id="JAHWGI010001161">
    <property type="protein sequence ID" value="KAK3924065.1"/>
    <property type="molecule type" value="Genomic_DNA"/>
</dbReference>
<organism evidence="10 11">
    <name type="scientific">Frankliniella fusca</name>
    <dbReference type="NCBI Taxonomy" id="407009"/>
    <lineage>
        <taxon>Eukaryota</taxon>
        <taxon>Metazoa</taxon>
        <taxon>Ecdysozoa</taxon>
        <taxon>Arthropoda</taxon>
        <taxon>Hexapoda</taxon>
        <taxon>Insecta</taxon>
        <taxon>Pterygota</taxon>
        <taxon>Neoptera</taxon>
        <taxon>Paraneoptera</taxon>
        <taxon>Thysanoptera</taxon>
        <taxon>Terebrantia</taxon>
        <taxon>Thripoidea</taxon>
        <taxon>Thripidae</taxon>
        <taxon>Frankliniella</taxon>
    </lineage>
</organism>
<reference evidence="10" key="1">
    <citation type="submission" date="2021-07" db="EMBL/GenBank/DDBJ databases">
        <authorList>
            <person name="Catto M.A."/>
            <person name="Jacobson A."/>
            <person name="Kennedy G."/>
            <person name="Labadie P."/>
            <person name="Hunt B.G."/>
            <person name="Srinivasan R."/>
        </authorList>
    </citation>
    <scope>NUCLEOTIDE SEQUENCE</scope>
    <source>
        <strain evidence="10">PL_HMW_Pooled</strain>
        <tissue evidence="10">Head</tissue>
    </source>
</reference>
<evidence type="ECO:0000313" key="11">
    <source>
        <dbReference type="Proteomes" id="UP001219518"/>
    </source>
</evidence>
<comment type="cofactor">
    <cofactor evidence="1">
        <name>a divalent metal cation</name>
        <dbReference type="ChEBI" id="CHEBI:60240"/>
    </cofactor>
</comment>
<dbReference type="GO" id="GO:0005634">
    <property type="term" value="C:nucleus"/>
    <property type="evidence" value="ECO:0007669"/>
    <property type="project" value="UniProtKB-SubCell"/>
</dbReference>
<evidence type="ECO:0000256" key="2">
    <source>
        <dbReference type="ARBA" id="ARBA00004123"/>
    </source>
</evidence>
<evidence type="ECO:0000256" key="6">
    <source>
        <dbReference type="ARBA" id="ARBA00022801"/>
    </source>
</evidence>
<comment type="subcellular location">
    <subcellularLocation>
        <location evidence="2">Nucleus</location>
    </subcellularLocation>
</comment>
<evidence type="ECO:0000313" key="10">
    <source>
        <dbReference type="EMBL" id="KAK3924065.1"/>
    </source>
</evidence>
<evidence type="ECO:0000256" key="8">
    <source>
        <dbReference type="SAM" id="MobiDB-lite"/>
    </source>
</evidence>
<dbReference type="PANTHER" id="PTHR22930:SF292">
    <property type="entry name" value="DDE TNP4 DOMAIN-CONTAINING PROTEIN"/>
    <property type="match status" value="1"/>
</dbReference>
<keyword evidence="6" id="KW-0378">Hydrolase</keyword>
<dbReference type="InterPro" id="IPR027806">
    <property type="entry name" value="HARBI1_dom"/>
</dbReference>
<keyword evidence="7" id="KW-0539">Nucleus</keyword>
<evidence type="ECO:0000256" key="1">
    <source>
        <dbReference type="ARBA" id="ARBA00001968"/>
    </source>
</evidence>
<gene>
    <name evidence="10" type="ORF">KUF71_002395</name>
</gene>
<feature type="compositionally biased region" description="Acidic residues" evidence="8">
    <location>
        <begin position="388"/>
        <end position="420"/>
    </location>
</feature>
<dbReference type="Proteomes" id="UP001219518">
    <property type="component" value="Unassembled WGS sequence"/>
</dbReference>
<evidence type="ECO:0000256" key="4">
    <source>
        <dbReference type="ARBA" id="ARBA00022722"/>
    </source>
</evidence>
<dbReference type="Pfam" id="PF13359">
    <property type="entry name" value="DDE_Tnp_4"/>
    <property type="match status" value="1"/>
</dbReference>
<reference evidence="10" key="2">
    <citation type="journal article" date="2023" name="BMC Genomics">
        <title>Pest status, molecular evolution, and epigenetic factors derived from the genome assembly of Frankliniella fusca, a thysanopteran phytovirus vector.</title>
        <authorList>
            <person name="Catto M.A."/>
            <person name="Labadie P.E."/>
            <person name="Jacobson A.L."/>
            <person name="Kennedy G.G."/>
            <person name="Srinivasan R."/>
            <person name="Hunt B.G."/>
        </authorList>
    </citation>
    <scope>NUCLEOTIDE SEQUENCE</scope>
    <source>
        <strain evidence="10">PL_HMW_Pooled</strain>
    </source>
</reference>
<dbReference type="PANTHER" id="PTHR22930">
    <property type="match status" value="1"/>
</dbReference>
<comment type="similarity">
    <text evidence="3">Belongs to the HARBI1 family.</text>
</comment>
<name>A0AAE1LLN8_9NEOP</name>
<evidence type="ECO:0000256" key="7">
    <source>
        <dbReference type="ARBA" id="ARBA00023242"/>
    </source>
</evidence>
<keyword evidence="5" id="KW-0479">Metal-binding</keyword>
<evidence type="ECO:0000259" key="9">
    <source>
        <dbReference type="Pfam" id="PF13359"/>
    </source>
</evidence>
<evidence type="ECO:0000256" key="5">
    <source>
        <dbReference type="ARBA" id="ARBA00022723"/>
    </source>
</evidence>
<dbReference type="GO" id="GO:0016787">
    <property type="term" value="F:hydrolase activity"/>
    <property type="evidence" value="ECO:0007669"/>
    <property type="project" value="UniProtKB-KW"/>
</dbReference>
<keyword evidence="4" id="KW-0540">Nuclease</keyword>
<dbReference type="InterPro" id="IPR045249">
    <property type="entry name" value="HARBI1-like"/>
</dbReference>
<comment type="caution">
    <text evidence="10">The sequence shown here is derived from an EMBL/GenBank/DDBJ whole genome shotgun (WGS) entry which is preliminary data.</text>
</comment>
<feature type="domain" description="DDE Tnp4" evidence="9">
    <location>
        <begin position="196"/>
        <end position="350"/>
    </location>
</feature>
<protein>
    <submittedName>
        <fullName evidence="10">Protein ANTAGONIST OF LIKE HETEROCHROMATIN PROTEIN 1</fullName>
    </submittedName>
</protein>
<proteinExistence type="inferred from homology"/>